<sequence length="161" mass="17478">MTNAARGVVHLPTGTFAVATPGQRIRARSVDVVCKVVSQLCGVATGAAGAALSAEPLTQMLCWGTSLWMGFVGYDLLAMRITGRRAWGKTSFGRQLAGIVVLDVRTGQPVNAVRQRIRDFFGNFVTGGVFWSYVQARRDPHGTMRAWHDRICGTCVVQVPR</sequence>
<reference evidence="1" key="2">
    <citation type="submission" date="2020-09" db="EMBL/GenBank/DDBJ databases">
        <authorList>
            <person name="Luo X."/>
        </authorList>
    </citation>
    <scope>NUCLEOTIDE SEQUENCE</scope>
    <source>
        <strain evidence="1">TRM S81-3</strain>
    </source>
</reference>
<organism evidence="1 2">
    <name type="scientific">Streptomyces griseicoloratus</name>
    <dbReference type="NCBI Taxonomy" id="2752516"/>
    <lineage>
        <taxon>Bacteria</taxon>
        <taxon>Bacillati</taxon>
        <taxon>Actinomycetota</taxon>
        <taxon>Actinomycetes</taxon>
        <taxon>Kitasatosporales</taxon>
        <taxon>Streptomycetaceae</taxon>
        <taxon>Streptomyces</taxon>
    </lineage>
</organism>
<dbReference type="RefSeq" id="WP_188185415.1">
    <property type="nucleotide sequence ID" value="NZ_JACVQF010000235.1"/>
</dbReference>
<dbReference type="Proteomes" id="UP000621210">
    <property type="component" value="Unassembled WGS sequence"/>
</dbReference>
<comment type="caution">
    <text evidence="1">The sequence shown here is derived from an EMBL/GenBank/DDBJ whole genome shotgun (WGS) entry which is preliminary data.</text>
</comment>
<proteinExistence type="predicted"/>
<dbReference type="AlphaFoldDB" id="A0A926QV10"/>
<gene>
    <name evidence="1" type="ORF">H0H10_36090</name>
</gene>
<accession>A0A926QV10</accession>
<reference evidence="1" key="1">
    <citation type="submission" date="2020-09" db="EMBL/GenBank/DDBJ databases">
        <title>Streptomyces grisecoloratus sp. nov., isolated from cotton soil.</title>
        <authorList>
            <person name="Xing L."/>
        </authorList>
    </citation>
    <scope>NUCLEOTIDE SEQUENCE</scope>
    <source>
        <strain evidence="1">TRM S81-3</strain>
    </source>
</reference>
<evidence type="ECO:0008006" key="3">
    <source>
        <dbReference type="Google" id="ProtNLM"/>
    </source>
</evidence>
<keyword evidence="2" id="KW-1185">Reference proteome</keyword>
<name>A0A926QV10_9ACTN</name>
<dbReference type="EMBL" id="JACVQF010000235">
    <property type="protein sequence ID" value="MBD0424525.1"/>
    <property type="molecule type" value="Genomic_DNA"/>
</dbReference>
<evidence type="ECO:0000313" key="2">
    <source>
        <dbReference type="Proteomes" id="UP000621210"/>
    </source>
</evidence>
<protein>
    <recommendedName>
        <fullName evidence="3">RDD domain-containing protein</fullName>
    </recommendedName>
</protein>
<evidence type="ECO:0000313" key="1">
    <source>
        <dbReference type="EMBL" id="MBD0424525.1"/>
    </source>
</evidence>